<dbReference type="InterPro" id="IPR036390">
    <property type="entry name" value="WH_DNA-bd_sf"/>
</dbReference>
<dbReference type="EMBL" id="FOIS01000006">
    <property type="protein sequence ID" value="SEW32445.1"/>
    <property type="molecule type" value="Genomic_DNA"/>
</dbReference>
<accession>A0A1I0QZ89</accession>
<dbReference type="RefSeq" id="WP_049990557.1">
    <property type="nucleotide sequence ID" value="NZ_FOIS01000006.1"/>
</dbReference>
<dbReference type="InterPro" id="IPR036388">
    <property type="entry name" value="WH-like_DNA-bd_sf"/>
</dbReference>
<gene>
    <name evidence="3" type="ORF">SAMN05216285_4106</name>
</gene>
<dbReference type="CDD" id="cd00090">
    <property type="entry name" value="HTH_ARSR"/>
    <property type="match status" value="1"/>
</dbReference>
<sequence>MDQSLDEIEYLSRSENRVQVLKLLTRDALTRRELQDEIGASQATLSRILQDFEKRQWIQKRDAVYEATALGSWVSDCLSALQQALSVSDELQEFEAWLPTDIDGFDVSWLANAEVITPTPIEPNAPMDRVEHSLRTGQHVRILSYAYNKTCLDANMTAVRERGQRYEAVYSDEAIQSLYDNPEWRDQLDTILDADTTAISVYNGEIPCSVTIVDKVVQLVLRDEHGVIRAMVESKSRPLHKWANSLFEQYLDDAKSVSS</sequence>
<protein>
    <submittedName>
        <fullName evidence="3">Predicted transcriptional regulator, contains HTH domain</fullName>
    </submittedName>
</protein>
<dbReference type="Gene3D" id="1.10.10.10">
    <property type="entry name" value="Winged helix-like DNA-binding domain superfamily/Winged helix DNA-binding domain"/>
    <property type="match status" value="1"/>
</dbReference>
<feature type="domain" description="HVO-A0261-like N-terminal" evidence="2">
    <location>
        <begin position="6"/>
        <end position="88"/>
    </location>
</feature>
<dbReference type="OrthoDB" id="330490at2157"/>
<dbReference type="InterPro" id="IPR011991">
    <property type="entry name" value="ArsR-like_HTH"/>
</dbReference>
<name>A0A1I0QZ89_9EURY</name>
<feature type="domain" description="Methanogenesis regulatory protein FilR1 middle" evidence="1">
    <location>
        <begin position="123"/>
        <end position="253"/>
    </location>
</feature>
<organism evidence="3 4">
    <name type="scientific">Natrinema salifodinae</name>
    <dbReference type="NCBI Taxonomy" id="1202768"/>
    <lineage>
        <taxon>Archaea</taxon>
        <taxon>Methanobacteriati</taxon>
        <taxon>Methanobacteriota</taxon>
        <taxon>Stenosarchaea group</taxon>
        <taxon>Halobacteria</taxon>
        <taxon>Halobacteriales</taxon>
        <taxon>Natrialbaceae</taxon>
        <taxon>Natrinema</taxon>
    </lineage>
</organism>
<proteinExistence type="predicted"/>
<dbReference type="InterPro" id="IPR057527">
    <property type="entry name" value="HVO_A0261-like_N"/>
</dbReference>
<keyword evidence="4" id="KW-1185">Reference proteome</keyword>
<reference evidence="4" key="1">
    <citation type="submission" date="2016-10" db="EMBL/GenBank/DDBJ databases">
        <authorList>
            <person name="Varghese N."/>
        </authorList>
    </citation>
    <scope>NUCLEOTIDE SEQUENCE [LARGE SCALE GENOMIC DNA]</scope>
    <source>
        <strain evidence="4">CGMCC 1.12284</strain>
    </source>
</reference>
<dbReference type="Pfam" id="PF08350">
    <property type="entry name" value="FilR1_middle"/>
    <property type="match status" value="1"/>
</dbReference>
<evidence type="ECO:0000259" key="1">
    <source>
        <dbReference type="Pfam" id="PF08350"/>
    </source>
</evidence>
<dbReference type="Proteomes" id="UP000183275">
    <property type="component" value="Unassembled WGS sequence"/>
</dbReference>
<dbReference type="InterPro" id="IPR013561">
    <property type="entry name" value="FilR1_middle_dom"/>
</dbReference>
<evidence type="ECO:0000259" key="2">
    <source>
        <dbReference type="Pfam" id="PF25213"/>
    </source>
</evidence>
<evidence type="ECO:0000313" key="4">
    <source>
        <dbReference type="Proteomes" id="UP000183275"/>
    </source>
</evidence>
<evidence type="ECO:0000313" key="3">
    <source>
        <dbReference type="EMBL" id="SEW32445.1"/>
    </source>
</evidence>
<dbReference type="SUPFAM" id="SSF46785">
    <property type="entry name" value="Winged helix' DNA-binding domain"/>
    <property type="match status" value="1"/>
</dbReference>
<dbReference type="Pfam" id="PF25213">
    <property type="entry name" value="HVO_A0261_N"/>
    <property type="match status" value="1"/>
</dbReference>
<dbReference type="AlphaFoldDB" id="A0A1I0QZ89"/>